<name>A0A6J7G267_9ZZZZ</name>
<dbReference type="AlphaFoldDB" id="A0A6J7G267"/>
<dbReference type="EMBL" id="CAFBLP010000161">
    <property type="protein sequence ID" value="CAB4898073.1"/>
    <property type="molecule type" value="Genomic_DNA"/>
</dbReference>
<protein>
    <submittedName>
        <fullName evidence="1">Unannotated protein</fullName>
    </submittedName>
</protein>
<sequence>MLVWLGSRNSIEATNQFTAIAITTIHAKRRTFSQCLGDA</sequence>
<proteinExistence type="predicted"/>
<organism evidence="1">
    <name type="scientific">freshwater metagenome</name>
    <dbReference type="NCBI Taxonomy" id="449393"/>
    <lineage>
        <taxon>unclassified sequences</taxon>
        <taxon>metagenomes</taxon>
        <taxon>ecological metagenomes</taxon>
    </lineage>
</organism>
<reference evidence="1" key="1">
    <citation type="submission" date="2020-05" db="EMBL/GenBank/DDBJ databases">
        <authorList>
            <person name="Chiriac C."/>
            <person name="Salcher M."/>
            <person name="Ghai R."/>
            <person name="Kavagutti S V."/>
        </authorList>
    </citation>
    <scope>NUCLEOTIDE SEQUENCE</scope>
</reference>
<evidence type="ECO:0000313" key="1">
    <source>
        <dbReference type="EMBL" id="CAB4898073.1"/>
    </source>
</evidence>
<gene>
    <name evidence="1" type="ORF">UFOPK3376_03267</name>
</gene>
<accession>A0A6J7G267</accession>